<accession>A0A067R7V7</accession>
<dbReference type="EMBL" id="KK852820">
    <property type="protein sequence ID" value="KDR15595.1"/>
    <property type="molecule type" value="Genomic_DNA"/>
</dbReference>
<name>A0A067R7V7_ZOONE</name>
<dbReference type="Proteomes" id="UP000027135">
    <property type="component" value="Unassembled WGS sequence"/>
</dbReference>
<protein>
    <submittedName>
        <fullName evidence="1">Uncharacterized protein</fullName>
    </submittedName>
</protein>
<keyword evidence="2" id="KW-1185">Reference proteome</keyword>
<reference evidence="1 2" key="1">
    <citation type="journal article" date="2014" name="Nat. Commun.">
        <title>Molecular traces of alternative social organization in a termite genome.</title>
        <authorList>
            <person name="Terrapon N."/>
            <person name="Li C."/>
            <person name="Robertson H.M."/>
            <person name="Ji L."/>
            <person name="Meng X."/>
            <person name="Booth W."/>
            <person name="Chen Z."/>
            <person name="Childers C.P."/>
            <person name="Glastad K.M."/>
            <person name="Gokhale K."/>
            <person name="Gowin J."/>
            <person name="Gronenberg W."/>
            <person name="Hermansen R.A."/>
            <person name="Hu H."/>
            <person name="Hunt B.G."/>
            <person name="Huylmans A.K."/>
            <person name="Khalil S.M."/>
            <person name="Mitchell R.D."/>
            <person name="Munoz-Torres M.C."/>
            <person name="Mustard J.A."/>
            <person name="Pan H."/>
            <person name="Reese J.T."/>
            <person name="Scharf M.E."/>
            <person name="Sun F."/>
            <person name="Vogel H."/>
            <person name="Xiao J."/>
            <person name="Yang W."/>
            <person name="Yang Z."/>
            <person name="Yang Z."/>
            <person name="Zhou J."/>
            <person name="Zhu J."/>
            <person name="Brent C.S."/>
            <person name="Elsik C.G."/>
            <person name="Goodisman M.A."/>
            <person name="Liberles D.A."/>
            <person name="Roe R.M."/>
            <person name="Vargo E.L."/>
            <person name="Vilcinskas A."/>
            <person name="Wang J."/>
            <person name="Bornberg-Bauer E."/>
            <person name="Korb J."/>
            <person name="Zhang G."/>
            <person name="Liebig J."/>
        </authorList>
    </citation>
    <scope>NUCLEOTIDE SEQUENCE [LARGE SCALE GENOMIC DNA]</scope>
    <source>
        <tissue evidence="1">Whole organism</tissue>
    </source>
</reference>
<dbReference type="AlphaFoldDB" id="A0A067R7V7"/>
<evidence type="ECO:0000313" key="1">
    <source>
        <dbReference type="EMBL" id="KDR15595.1"/>
    </source>
</evidence>
<dbReference type="InParanoid" id="A0A067R7V7"/>
<sequence length="103" mass="11777">MKGKYFHYVLLFLKGLTEKVPSITADARREEVAQFRGPTSCEGLAATSKTQHEARGRSTAPTPWKWRLNFTLRRLAGVRQNRRLLVNEECAANRELRMVTSSL</sequence>
<evidence type="ECO:0000313" key="2">
    <source>
        <dbReference type="Proteomes" id="UP000027135"/>
    </source>
</evidence>
<gene>
    <name evidence="1" type="ORF">L798_10540</name>
</gene>
<proteinExistence type="predicted"/>
<organism evidence="1 2">
    <name type="scientific">Zootermopsis nevadensis</name>
    <name type="common">Dampwood termite</name>
    <dbReference type="NCBI Taxonomy" id="136037"/>
    <lineage>
        <taxon>Eukaryota</taxon>
        <taxon>Metazoa</taxon>
        <taxon>Ecdysozoa</taxon>
        <taxon>Arthropoda</taxon>
        <taxon>Hexapoda</taxon>
        <taxon>Insecta</taxon>
        <taxon>Pterygota</taxon>
        <taxon>Neoptera</taxon>
        <taxon>Polyneoptera</taxon>
        <taxon>Dictyoptera</taxon>
        <taxon>Blattodea</taxon>
        <taxon>Blattoidea</taxon>
        <taxon>Termitoidae</taxon>
        <taxon>Termopsidae</taxon>
        <taxon>Zootermopsis</taxon>
    </lineage>
</organism>